<dbReference type="AGR" id="WB:WBGene00013437"/>
<gene>
    <name evidence="3" type="ORF">CELE_Y66D12A.11</name>
    <name evidence="3 5" type="ORF">Y66D12A.11</name>
</gene>
<feature type="region of interest" description="Disordered" evidence="1">
    <location>
        <begin position="213"/>
        <end position="293"/>
    </location>
</feature>
<keyword evidence="2" id="KW-0472">Membrane</keyword>
<proteinExistence type="predicted"/>
<keyword evidence="2" id="KW-0812">Transmembrane</keyword>
<feature type="region of interest" description="Disordered" evidence="1">
    <location>
        <begin position="117"/>
        <end position="159"/>
    </location>
</feature>
<dbReference type="UCSC" id="Y66D12A.11">
    <property type="organism name" value="c. elegans"/>
</dbReference>
<dbReference type="KEGG" id="cel:CELE_Y66D12A.11"/>
<dbReference type="GeneID" id="176586"/>
<dbReference type="eggNOG" id="ENOG502TG5A">
    <property type="taxonomic scope" value="Eukaryota"/>
</dbReference>
<accession>Q95Q04</accession>
<reference evidence="3 4" key="1">
    <citation type="journal article" date="1998" name="Science">
        <title>Genome sequence of the nematode C. elegans: a platform for investigating biology.</title>
        <authorList>
            <consortium name="The C. elegans sequencing consortium"/>
            <person name="Sulson J.E."/>
            <person name="Waterston R."/>
        </authorList>
    </citation>
    <scope>NUCLEOTIDE SEQUENCE [LARGE SCALE GENOMIC DNA]</scope>
    <source>
        <strain evidence="3 4">Bristol N2</strain>
    </source>
</reference>
<feature type="transmembrane region" description="Helical" evidence="2">
    <location>
        <begin position="306"/>
        <end position="328"/>
    </location>
</feature>
<dbReference type="HOGENOM" id="CLU_740175_0_0_1"/>
<dbReference type="InParanoid" id="Q95Q04"/>
<evidence type="ECO:0000256" key="1">
    <source>
        <dbReference type="SAM" id="MobiDB-lite"/>
    </source>
</evidence>
<dbReference type="Proteomes" id="UP000001940">
    <property type="component" value="Chromosome III"/>
</dbReference>
<feature type="region of interest" description="Disordered" evidence="1">
    <location>
        <begin position="1"/>
        <end position="21"/>
    </location>
</feature>
<feature type="compositionally biased region" description="Polar residues" evidence="1">
    <location>
        <begin position="280"/>
        <end position="289"/>
    </location>
</feature>
<dbReference type="FunCoup" id="Q95Q04">
    <property type="interactions" value="286"/>
</dbReference>
<sequence length="340" mass="38174">MQQTSEKKKKREGAAKNPQVSVRLNVRPLRANWKPAKIYEPPPAPPRQNRVATPVEDQLDTSVWKSKHIRTDVIKAVVVEKDPGLVGKCDCKNCGRADDAQTVCEQGEEAARNVVLEEKKHKRRHHKSQSNKKRRHHGAPRARSMTSPPPPHPPNSFMSAENQKLWCKLYEQTCPPPVKAIDLKKLRNLPGQIGMSELEPEGVEVTPESFPDLQIMKPPPVSPPSNISEQIHHQPPLVPQPESRPDPNLIILPAPTNDLPPAKSPMHHVIKQDKDIPSPGASSGSTQAPEHSAIPSISMIRKMERIFYSSESSCWLIVVLVMLTIFAYRSSMEQYTCYYD</sequence>
<protein>
    <submittedName>
        <fullName evidence="3">Pollen-specific leucine-rich repeat extensin-like protein 1</fullName>
    </submittedName>
</protein>
<feature type="region of interest" description="Disordered" evidence="1">
    <location>
        <begin position="33"/>
        <end position="53"/>
    </location>
</feature>
<evidence type="ECO:0000256" key="2">
    <source>
        <dbReference type="SAM" id="Phobius"/>
    </source>
</evidence>
<dbReference type="WormBase" id="Y66D12A.11">
    <property type="protein sequence ID" value="CE28793"/>
    <property type="gene ID" value="WBGene00013437"/>
</dbReference>
<evidence type="ECO:0000313" key="4">
    <source>
        <dbReference type="Proteomes" id="UP000001940"/>
    </source>
</evidence>
<evidence type="ECO:0000313" key="5">
    <source>
        <dbReference type="WormBase" id="Y66D12A.11"/>
    </source>
</evidence>
<dbReference type="RefSeq" id="NP_499491.1">
    <property type="nucleotide sequence ID" value="NM_067090.3"/>
</dbReference>
<dbReference type="PaxDb" id="6239-Y66D12A.11"/>
<evidence type="ECO:0000313" key="3">
    <source>
        <dbReference type="EMBL" id="CAC70133.1"/>
    </source>
</evidence>
<organism evidence="3 4">
    <name type="scientific">Caenorhabditis elegans</name>
    <dbReference type="NCBI Taxonomy" id="6239"/>
    <lineage>
        <taxon>Eukaryota</taxon>
        <taxon>Metazoa</taxon>
        <taxon>Ecdysozoa</taxon>
        <taxon>Nematoda</taxon>
        <taxon>Chromadorea</taxon>
        <taxon>Rhabditida</taxon>
        <taxon>Rhabditina</taxon>
        <taxon>Rhabditomorpha</taxon>
        <taxon>Rhabditoidea</taxon>
        <taxon>Rhabditidae</taxon>
        <taxon>Peloderinae</taxon>
        <taxon>Caenorhabditis</taxon>
    </lineage>
</organism>
<keyword evidence="4" id="KW-1185">Reference proteome</keyword>
<dbReference type="AlphaFoldDB" id="Q95Q04"/>
<dbReference type="Bgee" id="WBGene00013437">
    <property type="expression patterns" value="Expressed in germ line (C elegans) and 2 other cell types or tissues"/>
</dbReference>
<dbReference type="CTD" id="176586"/>
<keyword evidence="2" id="KW-1133">Transmembrane helix</keyword>
<dbReference type="EMBL" id="BX284603">
    <property type="protein sequence ID" value="CAC70133.1"/>
    <property type="molecule type" value="Genomic_DNA"/>
</dbReference>
<feature type="compositionally biased region" description="Basic residues" evidence="1">
    <location>
        <begin position="120"/>
        <end position="140"/>
    </location>
</feature>
<dbReference type="OrthoDB" id="5822937at2759"/>
<name>Q95Q04_CAEEL</name>